<comment type="caution">
    <text evidence="6">The sequence shown here is derived from an EMBL/GenBank/DDBJ whole genome shotgun (WGS) entry which is preliminary data.</text>
</comment>
<organism evidence="6 7">
    <name type="scientific">Leifsonia soli</name>
    <dbReference type="NCBI Taxonomy" id="582665"/>
    <lineage>
        <taxon>Bacteria</taxon>
        <taxon>Bacillati</taxon>
        <taxon>Actinomycetota</taxon>
        <taxon>Actinomycetes</taxon>
        <taxon>Micrococcales</taxon>
        <taxon>Microbacteriaceae</taxon>
        <taxon>Leifsonia</taxon>
    </lineage>
</organism>
<comment type="similarity">
    <text evidence="1">Belongs to the ABC transporter superfamily.</text>
</comment>
<evidence type="ECO:0000256" key="4">
    <source>
        <dbReference type="ARBA" id="ARBA00022840"/>
    </source>
</evidence>
<dbReference type="PANTHER" id="PTHR43553">
    <property type="entry name" value="HEAVY METAL TRANSPORTER"/>
    <property type="match status" value="1"/>
</dbReference>
<accession>A0A852T0Y6</accession>
<evidence type="ECO:0000256" key="3">
    <source>
        <dbReference type="ARBA" id="ARBA00022741"/>
    </source>
</evidence>
<dbReference type="Pfam" id="PF00005">
    <property type="entry name" value="ABC_tran"/>
    <property type="match status" value="1"/>
</dbReference>
<dbReference type="PANTHER" id="PTHR43553:SF24">
    <property type="entry name" value="ENERGY-COUPLING FACTOR TRANSPORTER ATP-BINDING PROTEIN ECFA1"/>
    <property type="match status" value="1"/>
</dbReference>
<feature type="domain" description="ABC transporter" evidence="5">
    <location>
        <begin position="20"/>
        <end position="243"/>
    </location>
</feature>
<dbReference type="InterPro" id="IPR003439">
    <property type="entry name" value="ABC_transporter-like_ATP-bd"/>
</dbReference>
<keyword evidence="4 6" id="KW-0067">ATP-binding</keyword>
<reference evidence="6 7" key="1">
    <citation type="submission" date="2020-07" db="EMBL/GenBank/DDBJ databases">
        <title>Sequencing the genomes of 1000 actinobacteria strains.</title>
        <authorList>
            <person name="Klenk H.-P."/>
        </authorList>
    </citation>
    <scope>NUCLEOTIDE SEQUENCE [LARGE SCALE GENOMIC DNA]</scope>
    <source>
        <strain evidence="6 7">DSM 23871</strain>
    </source>
</reference>
<dbReference type="AlphaFoldDB" id="A0A852T0Y6"/>
<name>A0A852T0Y6_9MICO</name>
<dbReference type="InterPro" id="IPR017871">
    <property type="entry name" value="ABC_transporter-like_CS"/>
</dbReference>
<evidence type="ECO:0000259" key="5">
    <source>
        <dbReference type="PROSITE" id="PS50893"/>
    </source>
</evidence>
<protein>
    <submittedName>
        <fullName evidence="6">Biotin transport system ATP-binding protein</fullName>
        <ecNumber evidence="6">3.6.3.-</ecNumber>
    </submittedName>
</protein>
<keyword evidence="3" id="KW-0547">Nucleotide-binding</keyword>
<dbReference type="SUPFAM" id="SSF52540">
    <property type="entry name" value="P-loop containing nucleoside triphosphate hydrolases"/>
    <property type="match status" value="1"/>
</dbReference>
<dbReference type="GO" id="GO:0005524">
    <property type="term" value="F:ATP binding"/>
    <property type="evidence" value="ECO:0007669"/>
    <property type="project" value="UniProtKB-KW"/>
</dbReference>
<dbReference type="Gene3D" id="3.40.50.300">
    <property type="entry name" value="P-loop containing nucleotide triphosphate hydrolases"/>
    <property type="match status" value="1"/>
</dbReference>
<evidence type="ECO:0000313" key="6">
    <source>
        <dbReference type="EMBL" id="NYD74512.1"/>
    </source>
</evidence>
<keyword evidence="6" id="KW-0378">Hydrolase</keyword>
<dbReference type="InterPro" id="IPR027417">
    <property type="entry name" value="P-loop_NTPase"/>
</dbReference>
<dbReference type="GO" id="GO:0016887">
    <property type="term" value="F:ATP hydrolysis activity"/>
    <property type="evidence" value="ECO:0007669"/>
    <property type="project" value="InterPro"/>
</dbReference>
<dbReference type="Proteomes" id="UP000589620">
    <property type="component" value="Unassembled WGS sequence"/>
</dbReference>
<dbReference type="PROSITE" id="PS00211">
    <property type="entry name" value="ABC_TRANSPORTER_1"/>
    <property type="match status" value="1"/>
</dbReference>
<dbReference type="InterPro" id="IPR015856">
    <property type="entry name" value="ABC_transpr_CbiO/EcfA_su"/>
</dbReference>
<dbReference type="InterPro" id="IPR003593">
    <property type="entry name" value="AAA+_ATPase"/>
</dbReference>
<dbReference type="GO" id="GO:0043190">
    <property type="term" value="C:ATP-binding cassette (ABC) transporter complex"/>
    <property type="evidence" value="ECO:0007669"/>
    <property type="project" value="TreeGrafter"/>
</dbReference>
<dbReference type="GO" id="GO:0042626">
    <property type="term" value="F:ATPase-coupled transmembrane transporter activity"/>
    <property type="evidence" value="ECO:0007669"/>
    <property type="project" value="TreeGrafter"/>
</dbReference>
<dbReference type="CDD" id="cd03225">
    <property type="entry name" value="ABC_cobalt_CbiO_domain1"/>
    <property type="match status" value="1"/>
</dbReference>
<keyword evidence="2" id="KW-0813">Transport</keyword>
<dbReference type="SMART" id="SM00382">
    <property type="entry name" value="AAA"/>
    <property type="match status" value="1"/>
</dbReference>
<gene>
    <name evidence="6" type="ORF">BJ963_002031</name>
</gene>
<keyword evidence="7" id="KW-1185">Reference proteome</keyword>
<dbReference type="EMBL" id="JACCBJ010000001">
    <property type="protein sequence ID" value="NYD74512.1"/>
    <property type="molecule type" value="Genomic_DNA"/>
</dbReference>
<evidence type="ECO:0000313" key="7">
    <source>
        <dbReference type="Proteomes" id="UP000589620"/>
    </source>
</evidence>
<dbReference type="InterPro" id="IPR050095">
    <property type="entry name" value="ECF_ABC_transporter_ATP-bd"/>
</dbReference>
<evidence type="ECO:0000256" key="1">
    <source>
        <dbReference type="ARBA" id="ARBA00005417"/>
    </source>
</evidence>
<dbReference type="EC" id="3.6.3.-" evidence="6"/>
<proteinExistence type="inferred from homology"/>
<evidence type="ECO:0000256" key="2">
    <source>
        <dbReference type="ARBA" id="ARBA00022448"/>
    </source>
</evidence>
<dbReference type="PROSITE" id="PS50893">
    <property type="entry name" value="ABC_TRANSPORTER_2"/>
    <property type="match status" value="1"/>
</dbReference>
<sequence>MTGRVPMPGSLPAPDAVPALRLDGVGVRLGEVDALRDVSLALDARTVAVIGENGSGKSTFARLLAGLVAPGAGVTRILGLDPVRQAAELRRRVAVVFSNPDAQIVMPTVAEDVAFSLRPERLGRDELRRRVDAALERFGLSALRERSSHDLSGGQKQLLALAGAFVREPELVVADEPTTYLDARNARRVSDHLLADTGHRLVLVTHDLALAERCGAAVLFAGGRVEAVGRPAEVIADYEAALAC</sequence>